<reference evidence="1" key="1">
    <citation type="submission" date="2016-11" db="UniProtKB">
        <authorList>
            <consortium name="WormBaseParasite"/>
        </authorList>
    </citation>
    <scope>IDENTIFICATION</scope>
    <source>
        <strain evidence="1">pt0022</strain>
    </source>
</reference>
<sequence length="166" mass="19454">MDIIFKIRIIRRIPVCAELELALLALLDTIEDLNIQKAIENPIRFLRKLQIESPLSTLDAETVIIILLYQCMFDLQTTFLDRLMSLNMDKSLAIHGYLEYRNKFLTKVQQKTIRFIVEEKQDSKRVYAVLCIIVAMQMTCRVVEDQNLTKGLYENFSRVKTKKYGC</sequence>
<organism evidence="1">
    <name type="scientific">Wuchereria bancrofti</name>
    <dbReference type="NCBI Taxonomy" id="6293"/>
    <lineage>
        <taxon>Eukaryota</taxon>
        <taxon>Metazoa</taxon>
        <taxon>Ecdysozoa</taxon>
        <taxon>Nematoda</taxon>
        <taxon>Chromadorea</taxon>
        <taxon>Rhabditida</taxon>
        <taxon>Spirurina</taxon>
        <taxon>Spiruromorpha</taxon>
        <taxon>Filarioidea</taxon>
        <taxon>Onchocercidae</taxon>
        <taxon>Wuchereria</taxon>
    </lineage>
</organism>
<accession>A0A1I8ESM1</accession>
<name>A0A1I8ESM1_WUCBA</name>
<protein>
    <submittedName>
        <fullName evidence="1">Uncharacterized protein</fullName>
    </submittedName>
</protein>
<evidence type="ECO:0000313" key="1">
    <source>
        <dbReference type="WBParaSite" id="maker-PairedContig_4609-snap-gene-0.14-mRNA-1"/>
    </source>
</evidence>
<proteinExistence type="predicted"/>
<dbReference type="WBParaSite" id="maker-PairedContig_4609-snap-gene-0.14-mRNA-1">
    <property type="protein sequence ID" value="maker-PairedContig_4609-snap-gene-0.14-mRNA-1"/>
    <property type="gene ID" value="maker-PairedContig_4609-snap-gene-0.14"/>
</dbReference>
<dbReference type="AlphaFoldDB" id="A0A1I8ESM1"/>
<dbReference type="STRING" id="6293.A0A1I8ESM1"/>